<name>A0ABW3NYQ1_9SPHN</name>
<dbReference type="InterPro" id="IPR036514">
    <property type="entry name" value="SGNH_hydro_sf"/>
</dbReference>
<keyword evidence="2" id="KW-1185">Reference proteome</keyword>
<dbReference type="Gene3D" id="3.40.50.1110">
    <property type="entry name" value="SGNH hydrolase"/>
    <property type="match status" value="1"/>
</dbReference>
<reference evidence="2" key="1">
    <citation type="journal article" date="2019" name="Int. J. Syst. Evol. Microbiol.">
        <title>The Global Catalogue of Microorganisms (GCM) 10K type strain sequencing project: providing services to taxonomists for standard genome sequencing and annotation.</title>
        <authorList>
            <consortium name="The Broad Institute Genomics Platform"/>
            <consortium name="The Broad Institute Genome Sequencing Center for Infectious Disease"/>
            <person name="Wu L."/>
            <person name="Ma J."/>
        </authorList>
    </citation>
    <scope>NUCLEOTIDE SEQUENCE [LARGE SCALE GENOMIC DNA]</scope>
    <source>
        <strain evidence="2">CCUG 54329</strain>
    </source>
</reference>
<evidence type="ECO:0000313" key="2">
    <source>
        <dbReference type="Proteomes" id="UP001597203"/>
    </source>
</evidence>
<accession>A0ABW3NYQ1</accession>
<evidence type="ECO:0008006" key="3">
    <source>
        <dbReference type="Google" id="ProtNLM"/>
    </source>
</evidence>
<protein>
    <recommendedName>
        <fullName evidence="3">SGNH/GDSL hydrolase family protein</fullName>
    </recommendedName>
</protein>
<dbReference type="Proteomes" id="UP001597203">
    <property type="component" value="Unassembled WGS sequence"/>
</dbReference>
<dbReference type="SUPFAM" id="SSF52266">
    <property type="entry name" value="SGNH hydrolase"/>
    <property type="match status" value="1"/>
</dbReference>
<organism evidence="1 2">
    <name type="scientific">Sphingobium olei</name>
    <dbReference type="NCBI Taxonomy" id="420955"/>
    <lineage>
        <taxon>Bacteria</taxon>
        <taxon>Pseudomonadati</taxon>
        <taxon>Pseudomonadota</taxon>
        <taxon>Alphaproteobacteria</taxon>
        <taxon>Sphingomonadales</taxon>
        <taxon>Sphingomonadaceae</taxon>
        <taxon>Sphingobium</taxon>
    </lineage>
</organism>
<sequence length="481" mass="50256">MVAVANSSFVPVSFAAGSVVSITGLKYSVTLNSVTQTYNRSSTFGPFDTDQILTITALDNGVTYDISGNSTPLTARSYRLYNPRGLRRFRAKLGNALYAPVHIGCHGDSITQGVGTENPSSVTTNTIADARGWPGQLRALFAARYGTLGGGAITPFYSGTDSRVARDAGVTADLTIGPCLWGGRIRSDRPVTFTTPACTAVDILYFGGDTADGTLNGGFTYQVDGGTVTQGLASGNNTGATKGYKVLSITGLANTTHTITLAGISATNSQHITAIRYHNNQGVTVSRWGRAGWTIADYLGVGESSRNNAATSNAYIRSRLAAQFGAWNEALTIISLGQNDGTLQQTLMGGGTGGEAIGPVYTTPDYYEARLREAVANIAALGGCTLLVNTALPPSGGVTVPSGGQAYYAYHQACRRIASDTDHVAHLSIADRWGMTGDTSSAENVTLGMLSDAASVHPSTQGYGDYANAMFEALMRPDLTV</sequence>
<gene>
    <name evidence="1" type="ORF">ACFQ24_05095</name>
</gene>
<comment type="caution">
    <text evidence="1">The sequence shown here is derived from an EMBL/GenBank/DDBJ whole genome shotgun (WGS) entry which is preliminary data.</text>
</comment>
<proteinExistence type="predicted"/>
<evidence type="ECO:0000313" key="1">
    <source>
        <dbReference type="EMBL" id="MFD1104259.1"/>
    </source>
</evidence>
<dbReference type="RefSeq" id="WP_380909462.1">
    <property type="nucleotide sequence ID" value="NZ_JBHTLS010000086.1"/>
</dbReference>
<dbReference type="EMBL" id="JBHTLS010000086">
    <property type="protein sequence ID" value="MFD1104259.1"/>
    <property type="molecule type" value="Genomic_DNA"/>
</dbReference>